<sequence>MARKIADCRKYPSEINCSLTISGEEEEVLRAATEHAVTVHRHEDTPELREQIRELLVDETPAGEPDGMNFVQLIEFKTGKRDQLDELLDEWEEATGGKRTAKRALLTQDHEHPGSYYELVEFPSYEEAMRNSRLPETDALSRKMRDLCDEAPTFHNLDVVRAERL</sequence>
<accession>A0A1H3FU01</accession>
<evidence type="ECO:0000313" key="2">
    <source>
        <dbReference type="Proteomes" id="UP000199529"/>
    </source>
</evidence>
<proteinExistence type="predicted"/>
<gene>
    <name evidence="1" type="ORF">SAMN05216215_1017137</name>
</gene>
<dbReference type="InterPro" id="IPR009409">
    <property type="entry name" value="DUF1059"/>
</dbReference>
<dbReference type="EMBL" id="FNOK01000017">
    <property type="protein sequence ID" value="SDX93644.1"/>
    <property type="molecule type" value="Genomic_DNA"/>
</dbReference>
<dbReference type="STRING" id="418495.SAMN05216215_1017137"/>
<protein>
    <recommendedName>
        <fullName evidence="3">DUF1059 domain-containing protein</fullName>
    </recommendedName>
</protein>
<dbReference type="AlphaFoldDB" id="A0A1H3FU01"/>
<organism evidence="1 2">
    <name type="scientific">Saccharopolyspora shandongensis</name>
    <dbReference type="NCBI Taxonomy" id="418495"/>
    <lineage>
        <taxon>Bacteria</taxon>
        <taxon>Bacillati</taxon>
        <taxon>Actinomycetota</taxon>
        <taxon>Actinomycetes</taxon>
        <taxon>Pseudonocardiales</taxon>
        <taxon>Pseudonocardiaceae</taxon>
        <taxon>Saccharopolyspora</taxon>
    </lineage>
</organism>
<keyword evidence="2" id="KW-1185">Reference proteome</keyword>
<dbReference type="Proteomes" id="UP000199529">
    <property type="component" value="Unassembled WGS sequence"/>
</dbReference>
<name>A0A1H3FU01_9PSEU</name>
<evidence type="ECO:0000313" key="1">
    <source>
        <dbReference type="EMBL" id="SDX93644.1"/>
    </source>
</evidence>
<evidence type="ECO:0008006" key="3">
    <source>
        <dbReference type="Google" id="ProtNLM"/>
    </source>
</evidence>
<dbReference type="OrthoDB" id="9182871at2"/>
<reference evidence="2" key="1">
    <citation type="submission" date="2016-10" db="EMBL/GenBank/DDBJ databases">
        <authorList>
            <person name="Varghese N."/>
            <person name="Submissions S."/>
        </authorList>
    </citation>
    <scope>NUCLEOTIDE SEQUENCE [LARGE SCALE GENOMIC DNA]</scope>
    <source>
        <strain evidence="2">CGMCC 4.3530</strain>
    </source>
</reference>
<dbReference type="Pfam" id="PF06348">
    <property type="entry name" value="DUF1059"/>
    <property type="match status" value="1"/>
</dbReference>
<dbReference type="RefSeq" id="WP_093267369.1">
    <property type="nucleotide sequence ID" value="NZ_FNOK01000017.1"/>
</dbReference>